<name>A0A4Q0XP87_9BACT</name>
<feature type="domain" description="Formyl transferase N-terminal" evidence="1">
    <location>
        <begin position="107"/>
        <end position="191"/>
    </location>
</feature>
<dbReference type="SUPFAM" id="SSF53328">
    <property type="entry name" value="Formyltransferase"/>
    <property type="match status" value="1"/>
</dbReference>
<keyword evidence="3" id="KW-1185">Reference proteome</keyword>
<comment type="caution">
    <text evidence="2">The sequence shown here is derived from an EMBL/GenBank/DDBJ whole genome shotgun (WGS) entry which is preliminary data.</text>
</comment>
<dbReference type="Proteomes" id="UP000290657">
    <property type="component" value="Unassembled WGS sequence"/>
</dbReference>
<sequence length="236" mass="27604">MIYLIFVKLVQIGKWLGQRIIKIKILKKKKKPDLFGGKMIVNLFALTGYGNNALEILLQKGIKIQCLYTRKEPNPYPYYELEQIDELAKRNCIDVQYIDKNCSWSIKNRADVNLIVSYHRLFKKEHLQSAHYNINIHPSLLPSYKGPTPTRWMLFNKEKECGITAHHMTEVVDEGDIIYQKAYALTSNTDAELRKFLAIKIEECVTYILKNFSKWNIIDSPYLESYYGPFDTKKGK</sequence>
<protein>
    <recommendedName>
        <fullName evidence="1">Formyl transferase N-terminal domain-containing protein</fullName>
    </recommendedName>
</protein>
<dbReference type="EMBL" id="PDKN01000007">
    <property type="protein sequence ID" value="RXJ55392.1"/>
    <property type="molecule type" value="Genomic_DNA"/>
</dbReference>
<dbReference type="InterPro" id="IPR002376">
    <property type="entry name" value="Formyl_transf_N"/>
</dbReference>
<dbReference type="PANTHER" id="PTHR11138:SF5">
    <property type="entry name" value="METHIONYL-TRNA FORMYLTRANSFERASE, MITOCHONDRIAL"/>
    <property type="match status" value="1"/>
</dbReference>
<organism evidence="2 3">
    <name type="scientific">Candidatus Marinarcus aquaticus</name>
    <dbReference type="NCBI Taxonomy" id="2044504"/>
    <lineage>
        <taxon>Bacteria</taxon>
        <taxon>Pseudomonadati</taxon>
        <taxon>Campylobacterota</taxon>
        <taxon>Epsilonproteobacteria</taxon>
        <taxon>Campylobacterales</taxon>
        <taxon>Arcobacteraceae</taxon>
        <taxon>Candidatus Marinarcus</taxon>
    </lineage>
</organism>
<gene>
    <name evidence="2" type="ORF">CRV04_09815</name>
</gene>
<dbReference type="PANTHER" id="PTHR11138">
    <property type="entry name" value="METHIONYL-TRNA FORMYLTRANSFERASE"/>
    <property type="match status" value="1"/>
</dbReference>
<dbReference type="Pfam" id="PF00551">
    <property type="entry name" value="Formyl_trans_N"/>
    <property type="match status" value="1"/>
</dbReference>
<dbReference type="InterPro" id="IPR036477">
    <property type="entry name" value="Formyl_transf_N_sf"/>
</dbReference>
<reference evidence="2 3" key="1">
    <citation type="submission" date="2017-10" db="EMBL/GenBank/DDBJ databases">
        <title>Genomics of the genus Arcobacter.</title>
        <authorList>
            <person name="Perez-Cataluna A."/>
            <person name="Figueras M.J."/>
        </authorList>
    </citation>
    <scope>NUCLEOTIDE SEQUENCE [LARGE SCALE GENOMIC DNA]</scope>
    <source>
        <strain evidence="2 3">CECT 8987</strain>
    </source>
</reference>
<dbReference type="AlphaFoldDB" id="A0A4Q0XP87"/>
<dbReference type="GO" id="GO:0004479">
    <property type="term" value="F:methionyl-tRNA formyltransferase activity"/>
    <property type="evidence" value="ECO:0007669"/>
    <property type="project" value="TreeGrafter"/>
</dbReference>
<dbReference type="Gene3D" id="3.40.50.12230">
    <property type="match status" value="1"/>
</dbReference>
<evidence type="ECO:0000313" key="3">
    <source>
        <dbReference type="Proteomes" id="UP000290657"/>
    </source>
</evidence>
<proteinExistence type="predicted"/>
<accession>A0A4Q0XP87</accession>
<evidence type="ECO:0000313" key="2">
    <source>
        <dbReference type="EMBL" id="RXJ55392.1"/>
    </source>
</evidence>
<evidence type="ECO:0000259" key="1">
    <source>
        <dbReference type="Pfam" id="PF00551"/>
    </source>
</evidence>